<gene>
    <name evidence="2" type="ORF">CCR87_08130</name>
</gene>
<comment type="caution">
    <text evidence="2">The sequence shown here is derived from an EMBL/GenBank/DDBJ whole genome shotgun (WGS) entry which is preliminary data.</text>
</comment>
<dbReference type="RefSeq" id="WP_201157060.1">
    <property type="nucleotide sequence ID" value="NZ_NHSD01000229.1"/>
</dbReference>
<feature type="domain" description="YjiS-like" evidence="1">
    <location>
        <begin position="21"/>
        <end position="57"/>
    </location>
</feature>
<protein>
    <recommendedName>
        <fullName evidence="1">YjiS-like domain-containing protein</fullName>
    </recommendedName>
</protein>
<reference evidence="2" key="1">
    <citation type="submission" date="2017-05" db="EMBL/GenBank/DDBJ databases">
        <authorList>
            <person name="Imhoff J.F."/>
            <person name="Rahn T."/>
            <person name="Kuenzel S."/>
            <person name="Neulinger S.C."/>
        </authorList>
    </citation>
    <scope>NUCLEOTIDE SEQUENCE</scope>
    <source>
        <strain evidence="2">LMG 28126</strain>
    </source>
</reference>
<dbReference type="Proteomes" id="UP000706333">
    <property type="component" value="Unassembled WGS sequence"/>
</dbReference>
<evidence type="ECO:0000259" key="1">
    <source>
        <dbReference type="Pfam" id="PF06568"/>
    </source>
</evidence>
<dbReference type="InterPro" id="IPR009506">
    <property type="entry name" value="YjiS-like"/>
</dbReference>
<dbReference type="EMBL" id="NHSD01000229">
    <property type="protein sequence ID" value="MBK5927296.1"/>
    <property type="molecule type" value="Genomic_DNA"/>
</dbReference>
<evidence type="ECO:0000313" key="2">
    <source>
        <dbReference type="EMBL" id="MBK5927296.1"/>
    </source>
</evidence>
<accession>A0A934TKU6</accession>
<organism evidence="2 3">
    <name type="scientific">Rhodobaculum claviforme</name>
    <dbReference type="NCBI Taxonomy" id="1549854"/>
    <lineage>
        <taxon>Bacteria</taxon>
        <taxon>Pseudomonadati</taxon>
        <taxon>Pseudomonadota</taxon>
        <taxon>Alphaproteobacteria</taxon>
        <taxon>Rhodobacterales</taxon>
        <taxon>Paracoccaceae</taxon>
        <taxon>Rhodobaculum</taxon>
    </lineage>
</organism>
<name>A0A934TKU6_9RHOB</name>
<evidence type="ECO:0000313" key="3">
    <source>
        <dbReference type="Proteomes" id="UP000706333"/>
    </source>
</evidence>
<proteinExistence type="predicted"/>
<dbReference type="AlphaFoldDB" id="A0A934TKU6"/>
<dbReference type="Pfam" id="PF06568">
    <property type="entry name" value="YjiS-like"/>
    <property type="match status" value="1"/>
</dbReference>
<keyword evidence="3" id="KW-1185">Reference proteome</keyword>
<sequence>MSDTTTTRPLGALPGGFSLRLFDSLMAWNNRRVTRNELYRLTDRELEDIGLSRGEIDTAVERLR</sequence>
<reference evidence="2" key="2">
    <citation type="journal article" date="2020" name="Microorganisms">
        <title>Osmotic Adaptation and Compatible Solute Biosynthesis of Phototrophic Bacteria as Revealed from Genome Analyses.</title>
        <authorList>
            <person name="Imhoff J.F."/>
            <person name="Rahn T."/>
            <person name="Kunzel S."/>
            <person name="Keller A."/>
            <person name="Neulinger S.C."/>
        </authorList>
    </citation>
    <scope>NUCLEOTIDE SEQUENCE</scope>
    <source>
        <strain evidence="2">LMG 28126</strain>
    </source>
</reference>